<sequence length="465" mass="53056">MHEFHCKPIPKCPSWDPIFGIDFFVKRIRAVRSHSWLRFTSDFFASIGVNTCEVNILGKKVIFTIEPDNLKSIHLDNFKSWGLSPNRKARVVPLIGHGVFTNDGHEWRVSRKLLRPSFEQSQFENIQFLERQTQQFFDAIPKSGEVVDLQPLFYTFSLNTAADFLLGDIHGAASTFGPQFEESFSRCLGKISGAGKFHVSRTKLEREFERDVKVVHDATDFRIEQAFEKRKTDSTPLASEKLFLNHLMDATDDLARIRSEILNNLMAGRDTTASMLSNAFSEIAKNPKIWKRLREEVCKLDGKPPTREQTLDMPYTRAVFLESMRMYPQVPENGRIALHDTILPLGGGEDGKSPVFVPKGQLVLWSSYALHRRKDIYSEDCNEFKPERWLPQKDQEPLKPGWAYLNFGAGPRLCLGQNFAMMQATYLCTRIAQTFPCLESADPEGWVECLALVCTGLNGCKVRLH</sequence>
<dbReference type="InterPro" id="IPR036396">
    <property type="entry name" value="Cyt_P450_sf"/>
</dbReference>
<dbReference type="PROSITE" id="PS00086">
    <property type="entry name" value="CYTOCHROME_P450"/>
    <property type="match status" value="1"/>
</dbReference>
<dbReference type="EMBL" id="KZ805300">
    <property type="protein sequence ID" value="PVI08347.1"/>
    <property type="molecule type" value="Genomic_DNA"/>
</dbReference>
<dbReference type="InterPro" id="IPR001128">
    <property type="entry name" value="Cyt_P450"/>
</dbReference>
<dbReference type="Proteomes" id="UP000244855">
    <property type="component" value="Unassembled WGS sequence"/>
</dbReference>
<dbReference type="PRINTS" id="PR00385">
    <property type="entry name" value="P450"/>
</dbReference>
<keyword evidence="3 7" id="KW-0479">Metal-binding</keyword>
<protein>
    <submittedName>
        <fullName evidence="8">Cytochrome P450 52A12</fullName>
    </submittedName>
</protein>
<dbReference type="GO" id="GO:0005506">
    <property type="term" value="F:iron ion binding"/>
    <property type="evidence" value="ECO:0007669"/>
    <property type="project" value="InterPro"/>
</dbReference>
<evidence type="ECO:0000313" key="9">
    <source>
        <dbReference type="Proteomes" id="UP000244855"/>
    </source>
</evidence>
<gene>
    <name evidence="8" type="ORF">DM02DRAFT_510065</name>
</gene>
<evidence type="ECO:0000256" key="7">
    <source>
        <dbReference type="RuleBase" id="RU000461"/>
    </source>
</evidence>
<dbReference type="AlphaFoldDB" id="A0A2V1ECR9"/>
<dbReference type="STRING" id="97972.A0A2V1ECR9"/>
<evidence type="ECO:0000256" key="1">
    <source>
        <dbReference type="ARBA" id="ARBA00001971"/>
    </source>
</evidence>
<proteinExistence type="inferred from homology"/>
<evidence type="ECO:0000256" key="4">
    <source>
        <dbReference type="ARBA" id="ARBA00023002"/>
    </source>
</evidence>
<keyword evidence="9" id="KW-1185">Reference proteome</keyword>
<evidence type="ECO:0000256" key="3">
    <source>
        <dbReference type="ARBA" id="ARBA00022723"/>
    </source>
</evidence>
<name>A0A2V1ECR9_9PLEO</name>
<reference evidence="8 9" key="1">
    <citation type="journal article" date="2018" name="Sci. Rep.">
        <title>Comparative genomics provides insights into the lifestyle and reveals functional heterogeneity of dark septate endophytic fungi.</title>
        <authorList>
            <person name="Knapp D.G."/>
            <person name="Nemeth J.B."/>
            <person name="Barry K."/>
            <person name="Hainaut M."/>
            <person name="Henrissat B."/>
            <person name="Johnson J."/>
            <person name="Kuo A."/>
            <person name="Lim J.H.P."/>
            <person name="Lipzen A."/>
            <person name="Nolan M."/>
            <person name="Ohm R.A."/>
            <person name="Tamas L."/>
            <person name="Grigoriev I.V."/>
            <person name="Spatafora J.W."/>
            <person name="Nagy L.G."/>
            <person name="Kovacs G.M."/>
        </authorList>
    </citation>
    <scope>NUCLEOTIDE SEQUENCE [LARGE SCALE GENOMIC DNA]</scope>
    <source>
        <strain evidence="8 9">DSE2036</strain>
    </source>
</reference>
<keyword evidence="6 7" id="KW-0503">Monooxygenase</keyword>
<organism evidence="8 9">
    <name type="scientific">Periconia macrospinosa</name>
    <dbReference type="NCBI Taxonomy" id="97972"/>
    <lineage>
        <taxon>Eukaryota</taxon>
        <taxon>Fungi</taxon>
        <taxon>Dikarya</taxon>
        <taxon>Ascomycota</taxon>
        <taxon>Pezizomycotina</taxon>
        <taxon>Dothideomycetes</taxon>
        <taxon>Pleosporomycetidae</taxon>
        <taxon>Pleosporales</taxon>
        <taxon>Massarineae</taxon>
        <taxon>Periconiaceae</taxon>
        <taxon>Periconia</taxon>
    </lineage>
</organism>
<evidence type="ECO:0000256" key="2">
    <source>
        <dbReference type="ARBA" id="ARBA00010617"/>
    </source>
</evidence>
<evidence type="ECO:0000313" key="8">
    <source>
        <dbReference type="EMBL" id="PVI08347.1"/>
    </source>
</evidence>
<dbReference type="OrthoDB" id="1470350at2759"/>
<dbReference type="PANTHER" id="PTHR24287">
    <property type="entry name" value="P450, PUTATIVE (EUROFUNG)-RELATED"/>
    <property type="match status" value="1"/>
</dbReference>
<keyword evidence="5 7" id="KW-0408">Iron</keyword>
<dbReference type="InterPro" id="IPR047146">
    <property type="entry name" value="Cyt_P450_E_CYP52_fungi"/>
</dbReference>
<evidence type="ECO:0000256" key="5">
    <source>
        <dbReference type="ARBA" id="ARBA00023004"/>
    </source>
</evidence>
<dbReference type="SUPFAM" id="SSF48264">
    <property type="entry name" value="Cytochrome P450"/>
    <property type="match status" value="1"/>
</dbReference>
<dbReference type="PANTHER" id="PTHR24287:SF17">
    <property type="entry name" value="P450, PUTATIVE (EUROFUNG)-RELATED"/>
    <property type="match status" value="1"/>
</dbReference>
<dbReference type="InterPro" id="IPR002974">
    <property type="entry name" value="Cyt_P450_E_CYP52_ascomycetes"/>
</dbReference>
<dbReference type="Pfam" id="PF00067">
    <property type="entry name" value="p450"/>
    <property type="match status" value="1"/>
</dbReference>
<comment type="cofactor">
    <cofactor evidence="1">
        <name>heme</name>
        <dbReference type="ChEBI" id="CHEBI:30413"/>
    </cofactor>
</comment>
<dbReference type="PRINTS" id="PR01239">
    <property type="entry name" value="EP450IICYP52"/>
</dbReference>
<dbReference type="CDD" id="cd11063">
    <property type="entry name" value="CYP52"/>
    <property type="match status" value="1"/>
</dbReference>
<dbReference type="GO" id="GO:0020037">
    <property type="term" value="F:heme binding"/>
    <property type="evidence" value="ECO:0007669"/>
    <property type="project" value="InterPro"/>
</dbReference>
<keyword evidence="7" id="KW-0349">Heme</keyword>
<dbReference type="GO" id="GO:0016712">
    <property type="term" value="F:oxidoreductase activity, acting on paired donors, with incorporation or reduction of molecular oxygen, reduced flavin or flavoprotein as one donor, and incorporation of one atom of oxygen"/>
    <property type="evidence" value="ECO:0007669"/>
    <property type="project" value="InterPro"/>
</dbReference>
<comment type="similarity">
    <text evidence="2 7">Belongs to the cytochrome P450 family.</text>
</comment>
<dbReference type="InterPro" id="IPR017972">
    <property type="entry name" value="Cyt_P450_CS"/>
</dbReference>
<keyword evidence="4 7" id="KW-0560">Oxidoreductase</keyword>
<accession>A0A2V1ECR9</accession>
<evidence type="ECO:0000256" key="6">
    <source>
        <dbReference type="ARBA" id="ARBA00023033"/>
    </source>
</evidence>
<dbReference type="Gene3D" id="1.10.630.10">
    <property type="entry name" value="Cytochrome P450"/>
    <property type="match status" value="1"/>
</dbReference>